<dbReference type="Proteomes" id="UP001153076">
    <property type="component" value="Unassembled WGS sequence"/>
</dbReference>
<dbReference type="OrthoDB" id="1907935at2759"/>
<name>A0A9Q1L083_9CARY</name>
<keyword evidence="2" id="KW-0812">Transmembrane</keyword>
<proteinExistence type="predicted"/>
<keyword evidence="2" id="KW-1133">Transmembrane helix</keyword>
<sequence length="156" mass="17786">MNASQPPSSRRPPPPSPPSSPPEIPNESLLQRYKLAWRVFMIANLGLGAYMFAKAKTKSASMKSEPPPIKKDPPPPSTAGPNEDLLEEREFMPSTPIAKLVKEREPIPEDQQRELFEWILEEKRKVKPMNKAEKKQIDEEKSILKRFIRSDSVPPF</sequence>
<protein>
    <submittedName>
        <fullName evidence="3">Uncharacterized protein</fullName>
    </submittedName>
</protein>
<dbReference type="PANTHER" id="PTHR34364">
    <property type="entry name" value="WAS/WASL-INTERACTING FAMILY PROTEIN"/>
    <property type="match status" value="1"/>
</dbReference>
<evidence type="ECO:0000256" key="1">
    <source>
        <dbReference type="SAM" id="MobiDB-lite"/>
    </source>
</evidence>
<accession>A0A9Q1L083</accession>
<feature type="compositionally biased region" description="Pro residues" evidence="1">
    <location>
        <begin position="9"/>
        <end position="24"/>
    </location>
</feature>
<organism evidence="3 4">
    <name type="scientific">Carnegiea gigantea</name>
    <dbReference type="NCBI Taxonomy" id="171969"/>
    <lineage>
        <taxon>Eukaryota</taxon>
        <taxon>Viridiplantae</taxon>
        <taxon>Streptophyta</taxon>
        <taxon>Embryophyta</taxon>
        <taxon>Tracheophyta</taxon>
        <taxon>Spermatophyta</taxon>
        <taxon>Magnoliopsida</taxon>
        <taxon>eudicotyledons</taxon>
        <taxon>Gunneridae</taxon>
        <taxon>Pentapetalae</taxon>
        <taxon>Caryophyllales</taxon>
        <taxon>Cactineae</taxon>
        <taxon>Cactaceae</taxon>
        <taxon>Cactoideae</taxon>
        <taxon>Echinocereeae</taxon>
        <taxon>Carnegiea</taxon>
    </lineage>
</organism>
<keyword evidence="4" id="KW-1185">Reference proteome</keyword>
<keyword evidence="2" id="KW-0472">Membrane</keyword>
<evidence type="ECO:0000256" key="2">
    <source>
        <dbReference type="SAM" id="Phobius"/>
    </source>
</evidence>
<gene>
    <name evidence="3" type="ORF">Cgig2_016705</name>
</gene>
<comment type="caution">
    <text evidence="3">The sequence shown here is derived from an EMBL/GenBank/DDBJ whole genome shotgun (WGS) entry which is preliminary data.</text>
</comment>
<evidence type="ECO:0000313" key="4">
    <source>
        <dbReference type="Proteomes" id="UP001153076"/>
    </source>
</evidence>
<evidence type="ECO:0000313" key="3">
    <source>
        <dbReference type="EMBL" id="KAJ8452124.1"/>
    </source>
</evidence>
<reference evidence="3" key="1">
    <citation type="submission" date="2022-04" db="EMBL/GenBank/DDBJ databases">
        <title>Carnegiea gigantea Genome sequencing and assembly v2.</title>
        <authorList>
            <person name="Copetti D."/>
            <person name="Sanderson M.J."/>
            <person name="Burquez A."/>
            <person name="Wojciechowski M.F."/>
        </authorList>
    </citation>
    <scope>NUCLEOTIDE SEQUENCE</scope>
    <source>
        <strain evidence="3">SGP5-SGP5p</strain>
        <tissue evidence="3">Aerial part</tissue>
    </source>
</reference>
<dbReference type="PANTHER" id="PTHR34364:SF1">
    <property type="entry name" value="WAS_WASL-INTERACTING FAMILY PROTEIN"/>
    <property type="match status" value="1"/>
</dbReference>
<feature type="region of interest" description="Disordered" evidence="1">
    <location>
        <begin position="1"/>
        <end position="26"/>
    </location>
</feature>
<dbReference type="EMBL" id="JAKOGI010000006">
    <property type="protein sequence ID" value="KAJ8452124.1"/>
    <property type="molecule type" value="Genomic_DNA"/>
</dbReference>
<feature type="transmembrane region" description="Helical" evidence="2">
    <location>
        <begin position="35"/>
        <end position="53"/>
    </location>
</feature>
<dbReference type="AlphaFoldDB" id="A0A9Q1L083"/>
<feature type="region of interest" description="Disordered" evidence="1">
    <location>
        <begin position="56"/>
        <end position="84"/>
    </location>
</feature>